<reference evidence="2 3" key="1">
    <citation type="submission" date="2019-05" db="EMBL/GenBank/DDBJ databases">
        <title>Another draft genome of Portunus trituberculatus and its Hox gene families provides insights of decapod evolution.</title>
        <authorList>
            <person name="Jeong J.-H."/>
            <person name="Song I."/>
            <person name="Kim S."/>
            <person name="Choi T."/>
            <person name="Kim D."/>
            <person name="Ryu S."/>
            <person name="Kim W."/>
        </authorList>
    </citation>
    <scope>NUCLEOTIDE SEQUENCE [LARGE SCALE GENOMIC DNA]</scope>
    <source>
        <tissue evidence="2">Muscle</tissue>
    </source>
</reference>
<comment type="caution">
    <text evidence="2">The sequence shown here is derived from an EMBL/GenBank/DDBJ whole genome shotgun (WGS) entry which is preliminary data.</text>
</comment>
<evidence type="ECO:0000256" key="1">
    <source>
        <dbReference type="SAM" id="Phobius"/>
    </source>
</evidence>
<name>A0A5B7D8Z2_PORTR</name>
<keyword evidence="3" id="KW-1185">Reference proteome</keyword>
<feature type="transmembrane region" description="Helical" evidence="1">
    <location>
        <begin position="35"/>
        <end position="54"/>
    </location>
</feature>
<keyword evidence="1" id="KW-0812">Transmembrane</keyword>
<keyword evidence="1" id="KW-0472">Membrane</keyword>
<organism evidence="2 3">
    <name type="scientific">Portunus trituberculatus</name>
    <name type="common">Swimming crab</name>
    <name type="synonym">Neptunus trituberculatus</name>
    <dbReference type="NCBI Taxonomy" id="210409"/>
    <lineage>
        <taxon>Eukaryota</taxon>
        <taxon>Metazoa</taxon>
        <taxon>Ecdysozoa</taxon>
        <taxon>Arthropoda</taxon>
        <taxon>Crustacea</taxon>
        <taxon>Multicrustacea</taxon>
        <taxon>Malacostraca</taxon>
        <taxon>Eumalacostraca</taxon>
        <taxon>Eucarida</taxon>
        <taxon>Decapoda</taxon>
        <taxon>Pleocyemata</taxon>
        <taxon>Brachyura</taxon>
        <taxon>Eubrachyura</taxon>
        <taxon>Portunoidea</taxon>
        <taxon>Portunidae</taxon>
        <taxon>Portuninae</taxon>
        <taxon>Portunus</taxon>
    </lineage>
</organism>
<protein>
    <submittedName>
        <fullName evidence="2">Uncharacterized protein</fullName>
    </submittedName>
</protein>
<accession>A0A5B7D8Z2</accession>
<proteinExistence type="predicted"/>
<gene>
    <name evidence="2" type="ORF">E2C01_010546</name>
</gene>
<dbReference type="Proteomes" id="UP000324222">
    <property type="component" value="Unassembled WGS sequence"/>
</dbReference>
<sequence length="139" mass="15373">MQHGPPLVWHHIGFTQTNSSATAVLESNLYPPKRLQLPGILLLLLLIGVLVKAVPSQGLSLQKTVEACCPILPLLKRTKPACLNLPTCDRKPSRLPLEDANRLAAHCMEELDSASHHLTTTLTVSLHIAWRNWTLPRTI</sequence>
<evidence type="ECO:0000313" key="2">
    <source>
        <dbReference type="EMBL" id="MPC17682.1"/>
    </source>
</evidence>
<dbReference type="AlphaFoldDB" id="A0A5B7D8Z2"/>
<dbReference type="EMBL" id="VSRR010000612">
    <property type="protein sequence ID" value="MPC17682.1"/>
    <property type="molecule type" value="Genomic_DNA"/>
</dbReference>
<evidence type="ECO:0000313" key="3">
    <source>
        <dbReference type="Proteomes" id="UP000324222"/>
    </source>
</evidence>
<keyword evidence="1" id="KW-1133">Transmembrane helix</keyword>